<dbReference type="AlphaFoldDB" id="A0A2I0STR7"/>
<proteinExistence type="predicted"/>
<gene>
    <name evidence="1" type="ORF">CW362_09240</name>
</gene>
<dbReference type="EMBL" id="PJOS01000012">
    <property type="protein sequence ID" value="PKT73312.1"/>
    <property type="molecule type" value="Genomic_DNA"/>
</dbReference>
<sequence>MPGPWDASLKQLCFADDQTLFTADTLTIGKEYDIIADVEIGASLNSFATVDRLVVTVTNLTTNQVVQTLTVPTALQPSATVRREQRVIDFAALDATRVSDGDVLRATGSYRVTAGVNTDHDTSRSDTTIAVD</sequence>
<dbReference type="RefSeq" id="WP_103548887.1">
    <property type="nucleotide sequence ID" value="NZ_JBHJSK010000013.1"/>
</dbReference>
<evidence type="ECO:0000313" key="1">
    <source>
        <dbReference type="EMBL" id="PKT73312.1"/>
    </source>
</evidence>
<accession>A0A2I0STR7</accession>
<dbReference type="Proteomes" id="UP000236178">
    <property type="component" value="Unassembled WGS sequence"/>
</dbReference>
<organism evidence="1 2">
    <name type="scientific">Streptomyces populi</name>
    <dbReference type="NCBI Taxonomy" id="2058924"/>
    <lineage>
        <taxon>Bacteria</taxon>
        <taxon>Bacillati</taxon>
        <taxon>Actinomycetota</taxon>
        <taxon>Actinomycetes</taxon>
        <taxon>Kitasatosporales</taxon>
        <taxon>Streptomycetaceae</taxon>
        <taxon>Streptomyces</taxon>
    </lineage>
</organism>
<dbReference type="OrthoDB" id="4337871at2"/>
<name>A0A2I0STR7_9ACTN</name>
<evidence type="ECO:0000313" key="2">
    <source>
        <dbReference type="Proteomes" id="UP000236178"/>
    </source>
</evidence>
<reference evidence="1 2" key="1">
    <citation type="submission" date="2017-12" db="EMBL/GenBank/DDBJ databases">
        <title>Streptomyces populusis sp. nov., a novel endophytic actinobacterium isolated from stems of Populus adenopoda Maxim.</title>
        <authorList>
            <person name="Wang Z."/>
        </authorList>
    </citation>
    <scope>NUCLEOTIDE SEQUENCE [LARGE SCALE GENOMIC DNA]</scope>
    <source>
        <strain evidence="1 2">A249</strain>
    </source>
</reference>
<keyword evidence="2" id="KW-1185">Reference proteome</keyword>
<comment type="caution">
    <text evidence="1">The sequence shown here is derived from an EMBL/GenBank/DDBJ whole genome shotgun (WGS) entry which is preliminary data.</text>
</comment>
<protein>
    <submittedName>
        <fullName evidence="1">Uncharacterized protein</fullName>
    </submittedName>
</protein>